<name>A0ACB8QZ63_9AGAM</name>
<dbReference type="EMBL" id="MU273467">
    <property type="protein sequence ID" value="KAI0036950.1"/>
    <property type="molecule type" value="Genomic_DNA"/>
</dbReference>
<organism evidence="1 2">
    <name type="scientific">Vararia minispora EC-137</name>
    <dbReference type="NCBI Taxonomy" id="1314806"/>
    <lineage>
        <taxon>Eukaryota</taxon>
        <taxon>Fungi</taxon>
        <taxon>Dikarya</taxon>
        <taxon>Basidiomycota</taxon>
        <taxon>Agaricomycotina</taxon>
        <taxon>Agaricomycetes</taxon>
        <taxon>Russulales</taxon>
        <taxon>Lachnocladiaceae</taxon>
        <taxon>Vararia</taxon>
    </lineage>
</organism>
<dbReference type="Proteomes" id="UP000814128">
    <property type="component" value="Unassembled WGS sequence"/>
</dbReference>
<sequence>MDAASPSDPRRSMSPLTDLSSDDEHDPVPQVHMATRADGDADARPRKRARRSAPNADADDDDRPHRSRPRKQGRLSLLPAMPMDVLFEILSHLPPADLLSLARTTKPLRALLLDRTRSALWRRSYTHIPGCPSAPRWTSEPAWAALLFGGNYCHMCDARPVRVHPGLLMRICKACLSENLITRDEAKERFNFALDFLLNGMVTTIESKLGPHRTRSTTYWWAADVEQVHMRVKTILELEFIRRFNEVPHEALDPGVNVSPEAQEALDVLYNDLQARATAHKKHAAKFARWQRAVDRARHEVLKSSKKTRKEEIMKRLLAEGFERQDVLVLGNHREVKAEQQLTDRVWKRVHPILVAELTRIKANRLEREMRQRADDRRKSVNALYDRWLTTIPYSTWTISASQREIHEFPEFEAFIETDQPNIVFPREIYTQELKGRLRSYVAGCAKRRYDKLLALRQHTIFGPQPGPFADLDIDPEQPPTPPTLALPFSARFAPATTAFRAGWGETYFGTEVLALAQPRGWRAGQPSVAFEARASAAIGLLLDRLELPVGTTPAELDALDPALVCMSCPIMQRRLQPEIRGRVVYSWRDFATHNRDHDDQPHWRLLTPAEAASCGFGAHTTDEGFACTRCAFHLGRIGDGDGSRYGYRPYKRWAPRTEVVKHLRDVHGVESPVHGEDLVQFAHVRHQARARDSILWSEEISAANGAQTGSIVPFDPTMPVDDGVMFAIITSDEEDEDGDDEAGSGGLGSSGDGQGEGSSGQTTGHVSQGEAGDAASGTEASNNDQAAS</sequence>
<keyword evidence="2" id="KW-1185">Reference proteome</keyword>
<comment type="caution">
    <text evidence="1">The sequence shown here is derived from an EMBL/GenBank/DDBJ whole genome shotgun (WGS) entry which is preliminary data.</text>
</comment>
<proteinExistence type="predicted"/>
<evidence type="ECO:0000313" key="2">
    <source>
        <dbReference type="Proteomes" id="UP000814128"/>
    </source>
</evidence>
<gene>
    <name evidence="1" type="ORF">K488DRAFT_81691</name>
</gene>
<protein>
    <submittedName>
        <fullName evidence="1">Uncharacterized protein</fullName>
    </submittedName>
</protein>
<reference evidence="1" key="2">
    <citation type="journal article" date="2022" name="New Phytol.">
        <title>Evolutionary transition to the ectomycorrhizal habit in the genomes of a hyperdiverse lineage of mushroom-forming fungi.</title>
        <authorList>
            <person name="Looney B."/>
            <person name="Miyauchi S."/>
            <person name="Morin E."/>
            <person name="Drula E."/>
            <person name="Courty P.E."/>
            <person name="Kohler A."/>
            <person name="Kuo A."/>
            <person name="LaButti K."/>
            <person name="Pangilinan J."/>
            <person name="Lipzen A."/>
            <person name="Riley R."/>
            <person name="Andreopoulos W."/>
            <person name="He G."/>
            <person name="Johnson J."/>
            <person name="Nolan M."/>
            <person name="Tritt A."/>
            <person name="Barry K.W."/>
            <person name="Grigoriev I.V."/>
            <person name="Nagy L.G."/>
            <person name="Hibbett D."/>
            <person name="Henrissat B."/>
            <person name="Matheny P.B."/>
            <person name="Labbe J."/>
            <person name="Martin F.M."/>
        </authorList>
    </citation>
    <scope>NUCLEOTIDE SEQUENCE</scope>
    <source>
        <strain evidence="1">EC-137</strain>
    </source>
</reference>
<reference evidence="1" key="1">
    <citation type="submission" date="2021-02" db="EMBL/GenBank/DDBJ databases">
        <authorList>
            <consortium name="DOE Joint Genome Institute"/>
            <person name="Ahrendt S."/>
            <person name="Looney B.P."/>
            <person name="Miyauchi S."/>
            <person name="Morin E."/>
            <person name="Drula E."/>
            <person name="Courty P.E."/>
            <person name="Chicoki N."/>
            <person name="Fauchery L."/>
            <person name="Kohler A."/>
            <person name="Kuo A."/>
            <person name="Labutti K."/>
            <person name="Pangilinan J."/>
            <person name="Lipzen A."/>
            <person name="Riley R."/>
            <person name="Andreopoulos W."/>
            <person name="He G."/>
            <person name="Johnson J."/>
            <person name="Barry K.W."/>
            <person name="Grigoriev I.V."/>
            <person name="Nagy L."/>
            <person name="Hibbett D."/>
            <person name="Henrissat B."/>
            <person name="Matheny P.B."/>
            <person name="Labbe J."/>
            <person name="Martin F."/>
        </authorList>
    </citation>
    <scope>NUCLEOTIDE SEQUENCE</scope>
    <source>
        <strain evidence="1">EC-137</strain>
    </source>
</reference>
<accession>A0ACB8QZ63</accession>
<evidence type="ECO:0000313" key="1">
    <source>
        <dbReference type="EMBL" id="KAI0036950.1"/>
    </source>
</evidence>